<feature type="binding site" evidence="21">
    <location>
        <position position="122"/>
    </location>
    <ligand>
        <name>NAD(+)</name>
        <dbReference type="ChEBI" id="CHEBI:57540"/>
    </ligand>
</feature>
<dbReference type="Pfam" id="PF18317">
    <property type="entry name" value="SDH_C"/>
    <property type="match status" value="1"/>
</dbReference>
<feature type="active site" description="Proton acceptor; for 3-dehydroquinate synthase activity" evidence="21">
    <location>
        <position position="284"/>
    </location>
</feature>
<dbReference type="Gene3D" id="3.40.50.1970">
    <property type="match status" value="1"/>
</dbReference>
<feature type="binding site" evidence="21">
    <location>
        <begin position="117"/>
        <end position="119"/>
    </location>
    <ligand>
        <name>NAD(+)</name>
        <dbReference type="ChEBI" id="CHEBI:57540"/>
    </ligand>
</feature>
<dbReference type="GO" id="GO:0004765">
    <property type="term" value="F:shikimate kinase activity"/>
    <property type="evidence" value="ECO:0007669"/>
    <property type="project" value="UniProtKB-UniRule"/>
</dbReference>
<dbReference type="FunFam" id="3.40.50.1970:FF:000007">
    <property type="entry name" value="Pentafunctional AROM polypeptide"/>
    <property type="match status" value="1"/>
</dbReference>
<comment type="pathway">
    <text evidence="21 22">Metabolic intermediate biosynthesis; chorismate biosynthesis; chorismate from D-erythrose 4-phosphate and phosphoenolpyruvate: step 3/7.</text>
</comment>
<dbReference type="Gene3D" id="3.20.20.70">
    <property type="entry name" value="Aldolase class I"/>
    <property type="match status" value="1"/>
</dbReference>
<comment type="similarity">
    <text evidence="21 22">In the 4th section; belongs to the type-I 3-dehydroquinase family.</text>
</comment>
<comment type="similarity">
    <text evidence="21 22">In the 2nd section; belongs to the EPSP synthase family.</text>
</comment>
<evidence type="ECO:0000256" key="2">
    <source>
        <dbReference type="ARBA" id="ARBA00004842"/>
    </source>
</evidence>
<evidence type="ECO:0000256" key="12">
    <source>
        <dbReference type="ARBA" id="ARBA00022833"/>
    </source>
</evidence>
<dbReference type="EC" id="4.2.3.4" evidence="21"/>
<dbReference type="Pfam" id="PF00275">
    <property type="entry name" value="EPSP_synthase"/>
    <property type="match status" value="1"/>
</dbReference>
<dbReference type="Gene3D" id="3.40.50.720">
    <property type="entry name" value="NAD(P)-binding Rossmann-like Domain"/>
    <property type="match status" value="1"/>
</dbReference>
<dbReference type="GO" id="GO:0003866">
    <property type="term" value="F:3-phosphoshikimate 1-carboxyvinyltransferase activity"/>
    <property type="evidence" value="ECO:0007669"/>
    <property type="project" value="UniProtKB-UniRule"/>
</dbReference>
<evidence type="ECO:0000256" key="7">
    <source>
        <dbReference type="ARBA" id="ARBA00022605"/>
    </source>
</evidence>
<dbReference type="InterPro" id="IPR016037">
    <property type="entry name" value="DHQ_synth_AroB"/>
</dbReference>
<feature type="domain" description="Shikimate dehydrogenase substrate binding N-terminal" evidence="26">
    <location>
        <begin position="1338"/>
        <end position="1419"/>
    </location>
</feature>
<dbReference type="CDD" id="cd00464">
    <property type="entry name" value="SK"/>
    <property type="match status" value="1"/>
</dbReference>
<comment type="pathway">
    <text evidence="21 22">Metabolic intermediate biosynthesis; chorismate biosynthesis; chorismate from D-erythrose 4-phosphate and phosphoenolpyruvate: step 2/7.</text>
</comment>
<dbReference type="GO" id="GO:0005737">
    <property type="term" value="C:cytoplasm"/>
    <property type="evidence" value="ECO:0007669"/>
    <property type="project" value="UniProtKB-SubCell"/>
</dbReference>
<accession>A0A5M6C4B2</accession>
<feature type="binding site" evidence="21">
    <location>
        <position position="193"/>
    </location>
    <ligand>
        <name>NAD(+)</name>
        <dbReference type="ChEBI" id="CHEBI:57540"/>
    </ligand>
</feature>
<dbReference type="GO" id="GO:0008652">
    <property type="term" value="P:amino acid biosynthetic process"/>
    <property type="evidence" value="ECO:0007669"/>
    <property type="project" value="UniProtKB-KW"/>
</dbReference>
<feature type="active site" description="Schiff-base intermediate with substrate; for 3-dehydroquinate dehydratase activity" evidence="21">
    <location>
        <position position="1250"/>
    </location>
</feature>
<dbReference type="HAMAP" id="MF_00109">
    <property type="entry name" value="Shikimate_kinase"/>
    <property type="match status" value="1"/>
</dbReference>
<dbReference type="Pfam" id="PF01488">
    <property type="entry name" value="Shikimate_DH"/>
    <property type="match status" value="1"/>
</dbReference>
<reference evidence="29" key="2">
    <citation type="submission" date="2024-01" db="EMBL/GenBank/DDBJ databases">
        <title>Comparative genomics of Cryptococcus and Kwoniella reveals pathogenesis evolution and contrasting modes of karyotype evolution via chromosome fusion or intercentromeric recombination.</title>
        <authorList>
            <person name="Coelho M.A."/>
            <person name="David-Palma M."/>
            <person name="Shea T."/>
            <person name="Bowers K."/>
            <person name="McGinley-Smith S."/>
            <person name="Mohammad A.W."/>
            <person name="Gnirke A."/>
            <person name="Yurkov A.M."/>
            <person name="Nowrousian M."/>
            <person name="Sun S."/>
            <person name="Cuomo C.A."/>
            <person name="Heitman J."/>
        </authorList>
    </citation>
    <scope>NUCLEOTIDE SEQUENCE</scope>
    <source>
        <strain evidence="29">CBS 12478</strain>
    </source>
</reference>
<dbReference type="SUPFAM" id="SSF56796">
    <property type="entry name" value="Dehydroquinate synthase-like"/>
    <property type="match status" value="1"/>
</dbReference>
<feature type="active site" description="Proton acceptor; for 3-dehydroquinate dehydratase activity" evidence="21">
    <location>
        <position position="1222"/>
    </location>
</feature>
<evidence type="ECO:0000313" key="29">
    <source>
        <dbReference type="EMBL" id="WWD15843.1"/>
    </source>
</evidence>
<feature type="binding site" evidence="21">
    <location>
        <position position="165"/>
    </location>
    <ligand>
        <name>7-phospho-2-dehydro-3-deoxy-D-arabino-heptonate</name>
        <dbReference type="ChEBI" id="CHEBI:58394"/>
    </ligand>
</feature>
<dbReference type="Pfam" id="PF01202">
    <property type="entry name" value="SKI"/>
    <property type="match status" value="1"/>
</dbReference>
<evidence type="ECO:0000256" key="18">
    <source>
        <dbReference type="ARBA" id="ARBA00023268"/>
    </source>
</evidence>
<evidence type="ECO:0000256" key="17">
    <source>
        <dbReference type="ARBA" id="ARBA00023239"/>
    </source>
</evidence>
<keyword evidence="18 21" id="KW-0511">Multifunctional enzyme</keyword>
<keyword evidence="9 21" id="KW-0479">Metal-binding</keyword>
<feature type="binding site" evidence="21">
    <location>
        <position position="280"/>
    </location>
    <ligand>
        <name>7-phospho-2-dehydro-3-deoxy-D-arabino-heptonate</name>
        <dbReference type="ChEBI" id="CHEBI:58394"/>
    </ligand>
</feature>
<dbReference type="GO" id="GO:0003855">
    <property type="term" value="F:3-dehydroquinate dehydratase activity"/>
    <property type="evidence" value="ECO:0007669"/>
    <property type="project" value="UniProtKB-UniRule"/>
</dbReference>
<dbReference type="InterPro" id="IPR010110">
    <property type="entry name" value="Shikimate_DH_AroM-type"/>
</dbReference>
<dbReference type="CDD" id="cd01556">
    <property type="entry name" value="EPSP_synthase"/>
    <property type="match status" value="1"/>
</dbReference>
<feature type="binding site" evidence="21">
    <location>
        <position position="365"/>
    </location>
    <ligand>
        <name>7-phospho-2-dehydro-3-deoxy-D-arabino-heptonate</name>
        <dbReference type="ChEBI" id="CHEBI:58394"/>
    </ligand>
</feature>
<dbReference type="InterPro" id="IPR036968">
    <property type="entry name" value="Enolpyruvate_Tfrase_sf"/>
</dbReference>
<dbReference type="NCBIfam" id="TIGR01357">
    <property type="entry name" value="aroB"/>
    <property type="match status" value="1"/>
</dbReference>
<feature type="binding site" evidence="21">
    <location>
        <position position="155"/>
    </location>
    <ligand>
        <name>7-phospho-2-dehydro-3-deoxy-D-arabino-heptonate</name>
        <dbReference type="ChEBI" id="CHEBI:58394"/>
    </ligand>
</feature>
<evidence type="ECO:0000256" key="20">
    <source>
        <dbReference type="ARBA" id="ARBA00048567"/>
    </source>
</evidence>
<keyword evidence="13 21" id="KW-0067">ATP-binding</keyword>
<dbReference type="InterPro" id="IPR056179">
    <property type="entry name" value="DHQS_C"/>
</dbReference>
<comment type="similarity">
    <text evidence="21 22">In the 3rd section; belongs to the shikimate kinase family.</text>
</comment>
<dbReference type="CDD" id="cd00502">
    <property type="entry name" value="DHQase_I"/>
    <property type="match status" value="1"/>
</dbReference>
<comment type="catalytic activity">
    <reaction evidence="20 21 22">
        <text>shikimate + ATP = 3-phosphoshikimate + ADP + H(+)</text>
        <dbReference type="Rhea" id="RHEA:13121"/>
        <dbReference type="ChEBI" id="CHEBI:15378"/>
        <dbReference type="ChEBI" id="CHEBI:30616"/>
        <dbReference type="ChEBI" id="CHEBI:36208"/>
        <dbReference type="ChEBI" id="CHEBI:145989"/>
        <dbReference type="ChEBI" id="CHEBI:456216"/>
        <dbReference type="EC" id="2.7.1.71"/>
    </reaction>
</comment>
<comment type="similarity">
    <text evidence="21 22">In the C-terminal section; belongs to the shikimate dehydrogenase family.</text>
</comment>
<keyword evidence="30" id="KW-1185">Reference proteome</keyword>
<comment type="function">
    <text evidence="21 22">The AROM polypeptide catalyzes 5 consecutive enzymatic reactions in prechorismate polyaromatic amino acid biosynthesis.</text>
</comment>
<dbReference type="FunFam" id="3.65.10.10:FF:000007">
    <property type="entry name" value="Pentafunctional AROM polypeptide"/>
    <property type="match status" value="1"/>
</dbReference>
<feature type="binding site" evidence="21">
    <location>
        <begin position="273"/>
        <end position="277"/>
    </location>
    <ligand>
        <name>7-phospho-2-dehydro-3-deoxy-D-arabino-heptonate</name>
        <dbReference type="ChEBI" id="CHEBI:58394"/>
    </ligand>
</feature>
<dbReference type="FunFam" id="1.20.1090.10:FF:000007">
    <property type="entry name" value="Pentafunctional AROM polypeptide"/>
    <property type="match status" value="1"/>
</dbReference>
<comment type="catalytic activity">
    <reaction evidence="21 22">
        <text>3-dehydroquinate = 3-dehydroshikimate + H2O</text>
        <dbReference type="Rhea" id="RHEA:21096"/>
        <dbReference type="ChEBI" id="CHEBI:15377"/>
        <dbReference type="ChEBI" id="CHEBI:16630"/>
        <dbReference type="ChEBI" id="CHEBI:32364"/>
        <dbReference type="EC" id="4.2.1.10"/>
    </reaction>
</comment>
<keyword evidence="15 21" id="KW-0560">Oxidoreductase</keyword>
<feature type="binding site" evidence="21">
    <location>
        <begin position="86"/>
        <end position="89"/>
    </location>
    <ligand>
        <name>NAD(+)</name>
        <dbReference type="ChEBI" id="CHEBI:57540"/>
    </ligand>
</feature>
<comment type="similarity">
    <text evidence="22">In the N-terminal section; belongs to the dehydroquinate synthase family.</text>
</comment>
<evidence type="ECO:0000256" key="21">
    <source>
        <dbReference type="HAMAP-Rule" id="MF_03143"/>
    </source>
</evidence>
<dbReference type="SUPFAM" id="SSF55205">
    <property type="entry name" value="EPT/RTPC-like"/>
    <property type="match status" value="1"/>
</dbReference>
<evidence type="ECO:0000256" key="11">
    <source>
        <dbReference type="ARBA" id="ARBA00022777"/>
    </source>
</evidence>
<comment type="cofactor">
    <cofactor evidence="21 22">
        <name>Zn(2+)</name>
        <dbReference type="ChEBI" id="CHEBI:29105"/>
    </cofactor>
    <text evidence="21 22">Binds 2 Zn(2+) ions per subunit.</text>
</comment>
<dbReference type="InterPro" id="IPR030960">
    <property type="entry name" value="DHQS/DOIS_N"/>
</dbReference>
<evidence type="ECO:0000259" key="28">
    <source>
        <dbReference type="Pfam" id="PF24621"/>
    </source>
</evidence>
<dbReference type="InterPro" id="IPR013785">
    <property type="entry name" value="Aldolase_TIM"/>
</dbReference>
<evidence type="ECO:0000256" key="13">
    <source>
        <dbReference type="ARBA" id="ARBA00022840"/>
    </source>
</evidence>
<dbReference type="CDD" id="cd01065">
    <property type="entry name" value="NAD_bind_Shikimate_DH"/>
    <property type="match status" value="1"/>
</dbReference>
<feature type="domain" description="SDH C-terminal" evidence="27">
    <location>
        <begin position="1580"/>
        <end position="1610"/>
    </location>
</feature>
<evidence type="ECO:0000256" key="15">
    <source>
        <dbReference type="ARBA" id="ARBA00023002"/>
    </source>
</evidence>
<dbReference type="FunFam" id="3.20.20.70:FF:000135">
    <property type="entry name" value="Pentafunctional AROM polypeptide"/>
    <property type="match status" value="1"/>
</dbReference>
<dbReference type="InterPro" id="IPR006264">
    <property type="entry name" value="EPSP_synthase"/>
</dbReference>
<dbReference type="EC" id="1.1.1.25" evidence="21"/>
<evidence type="ECO:0000256" key="1">
    <source>
        <dbReference type="ARBA" id="ARBA00004811"/>
    </source>
</evidence>
<dbReference type="InterPro" id="IPR013708">
    <property type="entry name" value="Shikimate_DH-bd_N"/>
</dbReference>
<feature type="binding site" evidence="21">
    <location>
        <position position="149"/>
    </location>
    <ligand>
        <name>7-phospho-2-dehydro-3-deoxy-D-arabino-heptonate</name>
        <dbReference type="ChEBI" id="CHEBI:58394"/>
    </ligand>
</feature>
<dbReference type="PROSITE" id="PS00104">
    <property type="entry name" value="EPSP_SYNTHASE_1"/>
    <property type="match status" value="1"/>
</dbReference>
<dbReference type="Gene3D" id="1.20.1090.10">
    <property type="entry name" value="Dehydroquinate synthase-like - alpha domain"/>
    <property type="match status" value="1"/>
</dbReference>
<dbReference type="GO" id="GO:0046872">
    <property type="term" value="F:metal ion binding"/>
    <property type="evidence" value="ECO:0007669"/>
    <property type="project" value="UniProtKB-UniRule"/>
</dbReference>
<keyword evidence="7 21" id="KW-0028">Amino-acid biosynthesis</keyword>
<feature type="domain" description="3-dehydroquinate synthase C-terminal" evidence="28">
    <location>
        <begin position="194"/>
        <end position="367"/>
    </location>
</feature>
<dbReference type="PANTHER" id="PTHR21090:SF5">
    <property type="entry name" value="PENTAFUNCTIONAL AROM POLYPEPTIDE"/>
    <property type="match status" value="1"/>
</dbReference>
<dbReference type="Pfam" id="PF01487">
    <property type="entry name" value="DHquinase_I"/>
    <property type="match status" value="1"/>
</dbReference>
<dbReference type="OrthoDB" id="197068at2759"/>
<evidence type="ECO:0000259" key="27">
    <source>
        <dbReference type="Pfam" id="PF18317"/>
    </source>
</evidence>
<evidence type="ECO:0000256" key="5">
    <source>
        <dbReference type="ARBA" id="ARBA00009948"/>
    </source>
</evidence>
<dbReference type="EC" id="2.7.1.71" evidence="21"/>
<dbReference type="InterPro" id="IPR006151">
    <property type="entry name" value="Shikm_DH/Glu-tRNA_Rdtase"/>
</dbReference>
<dbReference type="InterPro" id="IPR046346">
    <property type="entry name" value="Aminoacid_DH-like_N_sf"/>
</dbReference>
<dbReference type="RefSeq" id="XP_031862876.1">
    <property type="nucleotide sequence ID" value="XM_032003069.1"/>
</dbReference>
<reference evidence="29" key="1">
    <citation type="submission" date="2017-08" db="EMBL/GenBank/DDBJ databases">
        <authorList>
            <person name="Cuomo C."/>
            <person name="Billmyre B."/>
            <person name="Heitman J."/>
        </authorList>
    </citation>
    <scope>NUCLEOTIDE SEQUENCE</scope>
    <source>
        <strain evidence="29">CBS 12478</strain>
    </source>
</reference>
<feature type="binding site" evidence="21">
    <location>
        <position position="296"/>
    </location>
    <ligand>
        <name>Zn(2+)</name>
        <dbReference type="ChEBI" id="CHEBI:29105"/>
        <note>catalytic</note>
    </ligand>
</feature>
<dbReference type="InterPro" id="IPR036291">
    <property type="entry name" value="NAD(P)-bd_dom_sf"/>
</dbReference>
<evidence type="ECO:0000256" key="19">
    <source>
        <dbReference type="ARBA" id="ARBA00044633"/>
    </source>
</evidence>
<evidence type="ECO:0000256" key="9">
    <source>
        <dbReference type="ARBA" id="ARBA00022723"/>
    </source>
</evidence>
<dbReference type="PANTHER" id="PTHR21090">
    <property type="entry name" value="AROM/DEHYDROQUINATE SYNTHASE"/>
    <property type="match status" value="1"/>
</dbReference>
<dbReference type="InterPro" id="IPR023193">
    <property type="entry name" value="EPSP_synthase_CS"/>
</dbReference>
<feature type="binding site" evidence="21">
    <location>
        <begin position="47"/>
        <end position="49"/>
    </location>
    <ligand>
        <name>NAD(+)</name>
        <dbReference type="ChEBI" id="CHEBI:57540"/>
    </ligand>
</feature>
<keyword evidence="14 21" id="KW-0521">NADP</keyword>
<feature type="binding site" evidence="21">
    <location>
        <begin position="197"/>
        <end position="200"/>
    </location>
    <ligand>
        <name>7-phospho-2-dehydro-3-deoxy-D-arabino-heptonate</name>
        <dbReference type="ChEBI" id="CHEBI:58394"/>
    </ligand>
</feature>
<feature type="binding site" evidence="21">
    <location>
        <begin position="142"/>
        <end position="143"/>
    </location>
    <ligand>
        <name>NAD(+)</name>
        <dbReference type="ChEBI" id="CHEBI:57540"/>
    </ligand>
</feature>
<dbReference type="HAMAP" id="MF_03143">
    <property type="entry name" value="Pentafunct_AroM"/>
    <property type="match status" value="1"/>
</dbReference>
<dbReference type="GO" id="GO:0009423">
    <property type="term" value="P:chorismate biosynthetic process"/>
    <property type="evidence" value="ECO:0007669"/>
    <property type="project" value="UniProtKB-UniRule"/>
</dbReference>
<comment type="similarity">
    <text evidence="5">Belongs to the EPSP synthase family.</text>
</comment>
<feature type="binding site" evidence="21">
    <location>
        <position position="197"/>
    </location>
    <ligand>
        <name>Zn(2+)</name>
        <dbReference type="ChEBI" id="CHEBI:29105"/>
        <note>catalytic</note>
    </ligand>
</feature>
<dbReference type="FunFam" id="3.65.10.10:FF:000008">
    <property type="entry name" value="Pentafunctional AROM polypeptide"/>
    <property type="match status" value="1"/>
</dbReference>
<evidence type="ECO:0000259" key="23">
    <source>
        <dbReference type="Pfam" id="PF00275"/>
    </source>
</evidence>
<dbReference type="SUPFAM" id="SSF52540">
    <property type="entry name" value="P-loop containing nucleoside triphosphate hydrolases"/>
    <property type="match status" value="1"/>
</dbReference>
<feature type="active site" description="For EPSP synthase activity" evidence="21">
    <location>
        <position position="847"/>
    </location>
</feature>
<evidence type="ECO:0000259" key="24">
    <source>
        <dbReference type="Pfam" id="PF01488"/>
    </source>
</evidence>
<comment type="catalytic activity">
    <reaction evidence="21 22">
        <text>7-phospho-2-dehydro-3-deoxy-D-arabino-heptonate = 3-dehydroquinate + phosphate</text>
        <dbReference type="Rhea" id="RHEA:21968"/>
        <dbReference type="ChEBI" id="CHEBI:32364"/>
        <dbReference type="ChEBI" id="CHEBI:43474"/>
        <dbReference type="ChEBI" id="CHEBI:58394"/>
        <dbReference type="EC" id="4.2.3.4"/>
    </reaction>
</comment>
<feature type="binding site" evidence="21">
    <location>
        <position position="259"/>
    </location>
    <ligand>
        <name>7-phospho-2-dehydro-3-deoxy-D-arabino-heptonate</name>
        <dbReference type="ChEBI" id="CHEBI:58394"/>
    </ligand>
</feature>
<comment type="similarity">
    <text evidence="3">In the 2nd section; belongs to the type-I 3-dehydroquinase family.</text>
</comment>
<dbReference type="InterPro" id="IPR023000">
    <property type="entry name" value="Shikimate_kinase_CS"/>
</dbReference>
<comment type="catalytic activity">
    <reaction evidence="21 22">
        <text>shikimate + NADP(+) = 3-dehydroshikimate + NADPH + H(+)</text>
        <dbReference type="Rhea" id="RHEA:17737"/>
        <dbReference type="ChEBI" id="CHEBI:15378"/>
        <dbReference type="ChEBI" id="CHEBI:16630"/>
        <dbReference type="ChEBI" id="CHEBI:36208"/>
        <dbReference type="ChEBI" id="CHEBI:57783"/>
        <dbReference type="ChEBI" id="CHEBI:58349"/>
        <dbReference type="EC" id="1.1.1.25"/>
    </reaction>
</comment>
<dbReference type="InterPro" id="IPR031322">
    <property type="entry name" value="Shikimate/glucono_kinase"/>
</dbReference>
<evidence type="ECO:0000259" key="25">
    <source>
        <dbReference type="Pfam" id="PF01761"/>
    </source>
</evidence>
<dbReference type="InterPro" id="IPR001381">
    <property type="entry name" value="DHquinase_I"/>
</dbReference>
<evidence type="ECO:0000256" key="8">
    <source>
        <dbReference type="ARBA" id="ARBA00022679"/>
    </source>
</evidence>
<name>A0A5M6C4B2_9TREE</name>
<comment type="subcellular location">
    <subcellularLocation>
        <location evidence="21 22">Cytoplasm</location>
    </subcellularLocation>
</comment>
<dbReference type="PIRSF" id="PIRSF000514">
    <property type="entry name" value="Pentafunct_AroM"/>
    <property type="match status" value="1"/>
</dbReference>
<evidence type="ECO:0000256" key="4">
    <source>
        <dbReference type="ARBA" id="ARBA00009349"/>
    </source>
</evidence>
<dbReference type="GO" id="GO:0005524">
    <property type="term" value="F:ATP binding"/>
    <property type="evidence" value="ECO:0007669"/>
    <property type="project" value="UniProtKB-UniRule"/>
</dbReference>
<dbReference type="InterPro" id="IPR008289">
    <property type="entry name" value="Pentafunct_AroM"/>
</dbReference>
<evidence type="ECO:0000313" key="30">
    <source>
        <dbReference type="Proteomes" id="UP000322225"/>
    </source>
</evidence>
<feature type="binding site" evidence="21">
    <location>
        <position position="164"/>
    </location>
    <ligand>
        <name>NAD(+)</name>
        <dbReference type="ChEBI" id="CHEBI:57540"/>
    </ligand>
</feature>
<dbReference type="GeneID" id="43587188"/>
<keyword evidence="10 21" id="KW-0547">Nucleotide-binding</keyword>
<evidence type="ECO:0000256" key="14">
    <source>
        <dbReference type="ARBA" id="ARBA00022857"/>
    </source>
</evidence>
<feature type="domain" description="Enolpyruvate transferase" evidence="23">
    <location>
        <begin position="419"/>
        <end position="859"/>
    </location>
</feature>
<comment type="similarity">
    <text evidence="21">In the N-terminal section; belongs to the sugar phosphate cyclases superfamily. Dehydroquinate synthase family.</text>
</comment>
<dbReference type="EC" id="2.5.1.19" evidence="21"/>
<feature type="domain" description="Quinate/shikimate 5-dehydrogenase/glutamyl-tRNA reductase" evidence="24">
    <location>
        <begin position="1441"/>
        <end position="1522"/>
    </location>
</feature>
<dbReference type="InterPro" id="IPR000623">
    <property type="entry name" value="Shikimate_kinase/TSH1"/>
</dbReference>
<dbReference type="Gene3D" id="3.40.50.300">
    <property type="entry name" value="P-loop containing nucleotide triphosphate hydrolases"/>
    <property type="match status" value="1"/>
</dbReference>
<dbReference type="CDD" id="cd08195">
    <property type="entry name" value="DHQS"/>
    <property type="match status" value="1"/>
</dbReference>
<evidence type="ECO:0000259" key="26">
    <source>
        <dbReference type="Pfam" id="PF08501"/>
    </source>
</evidence>
<feature type="binding site" evidence="21">
    <location>
        <begin position="182"/>
        <end position="185"/>
    </location>
    <ligand>
        <name>NAD(+)</name>
        <dbReference type="ChEBI" id="CHEBI:57540"/>
    </ligand>
</feature>
<dbReference type="InterPro" id="IPR041121">
    <property type="entry name" value="SDH_C"/>
</dbReference>
<feature type="binding site" evidence="21">
    <location>
        <position position="296"/>
    </location>
    <ligand>
        <name>7-phospho-2-dehydro-3-deoxy-D-arabino-heptonate</name>
        <dbReference type="ChEBI" id="CHEBI:58394"/>
    </ligand>
</feature>
<comment type="subunit">
    <text evidence="21 22">Homodimer.</text>
</comment>
<comment type="pathway">
    <text evidence="21 22">Metabolic intermediate biosynthesis; chorismate biosynthesis; chorismate from D-erythrose 4-phosphate and phosphoenolpyruvate: step 4/7.</text>
</comment>
<comment type="similarity">
    <text evidence="4">In the N-terminal section; belongs to the shikimate kinase family.</text>
</comment>
<dbReference type="Proteomes" id="UP000322225">
    <property type="component" value="Chromosome 1"/>
</dbReference>
<evidence type="ECO:0000256" key="22">
    <source>
        <dbReference type="PIRNR" id="PIRNR000514"/>
    </source>
</evidence>
<feature type="region of interest" description="3-dehydroquinate synthase" evidence="21">
    <location>
        <begin position="1"/>
        <end position="393"/>
    </location>
</feature>
<dbReference type="HAMAP" id="MF_00210">
    <property type="entry name" value="EPSP_synth"/>
    <property type="match status" value="1"/>
</dbReference>
<keyword evidence="6 21" id="KW-0963">Cytoplasm</keyword>
<dbReference type="GO" id="GO:0004764">
    <property type="term" value="F:shikimate 3-dehydrogenase (NADP+) activity"/>
    <property type="evidence" value="ECO:0007669"/>
    <property type="project" value="UniProtKB-UniRule"/>
</dbReference>
<feature type="binding site" evidence="21">
    <location>
        <begin position="901"/>
        <end position="908"/>
    </location>
    <ligand>
        <name>ATP</name>
        <dbReference type="ChEBI" id="CHEBI:30616"/>
    </ligand>
</feature>
<proteinExistence type="inferred from homology"/>
<feature type="binding site" evidence="21">
    <location>
        <position position="280"/>
    </location>
    <ligand>
        <name>Zn(2+)</name>
        <dbReference type="ChEBI" id="CHEBI:29105"/>
        <note>catalytic</note>
    </ligand>
</feature>
<keyword evidence="8 21" id="KW-0808">Transferase</keyword>
<dbReference type="GO" id="GO:0003856">
    <property type="term" value="F:3-dehydroquinate synthase activity"/>
    <property type="evidence" value="ECO:0007669"/>
    <property type="project" value="UniProtKB-UniRule"/>
</dbReference>
<protein>
    <recommendedName>
        <fullName evidence="21">Pentafunctional AROM polypeptide</fullName>
    </recommendedName>
    <domain>
        <recommendedName>
            <fullName evidence="21">3-dehydroquinate synthase</fullName>
            <shortName evidence="21">DHQS</shortName>
            <ecNumber evidence="21">4.2.3.4</ecNumber>
        </recommendedName>
    </domain>
    <domain>
        <recommendedName>
            <fullName evidence="21">3-phosphoshikimate 1-carboxyvinyltransferase</fullName>
            <ecNumber evidence="21">2.5.1.19</ecNumber>
        </recommendedName>
        <alternativeName>
            <fullName evidence="21">5-enolpyruvylshikimate-3-phosphate synthase</fullName>
            <shortName evidence="21">EPSP synthase</shortName>
            <shortName evidence="21">EPSPS</shortName>
        </alternativeName>
    </domain>
    <domain>
        <recommendedName>
            <fullName evidence="21">Shikimate kinase</fullName>
            <shortName evidence="21">SK</shortName>
            <ecNumber evidence="21">2.7.1.71</ecNumber>
        </recommendedName>
    </domain>
    <domain>
        <recommendedName>
            <fullName evidence="21">3-dehydroquinate dehydratase</fullName>
            <shortName evidence="21">3-dehydroquinase</shortName>
            <ecNumber evidence="21">4.2.1.10</ecNumber>
        </recommendedName>
    </domain>
    <domain>
        <recommendedName>
            <fullName evidence="21">Shikimate dehydrogenase</fullName>
            <ecNumber evidence="21">1.1.1.25</ecNumber>
        </recommendedName>
    </domain>
</protein>
<dbReference type="SUPFAM" id="SSF51735">
    <property type="entry name" value="NAD(P)-binding Rossmann-fold domains"/>
    <property type="match status" value="1"/>
</dbReference>
<dbReference type="EC" id="4.2.1.10" evidence="21"/>
<comment type="pathway">
    <text evidence="2 21 22">Metabolic intermediate biosynthesis; chorismate biosynthesis; chorismate from D-erythrose 4-phosphate and phosphoenolpyruvate: step 5/7.</text>
</comment>
<dbReference type="KEGG" id="ksn:43587188"/>
<dbReference type="Pfam" id="PF08501">
    <property type="entry name" value="Shikimate_dh_N"/>
    <property type="match status" value="1"/>
</dbReference>
<dbReference type="InterPro" id="IPR027417">
    <property type="entry name" value="P-loop_NTPase"/>
</dbReference>
<feature type="region of interest" description="Shikimate dehydrogenase" evidence="21">
    <location>
        <begin position="1333"/>
        <end position="1616"/>
    </location>
</feature>
<dbReference type="EMBL" id="CP144051">
    <property type="protein sequence ID" value="WWD15843.1"/>
    <property type="molecule type" value="Genomic_DNA"/>
</dbReference>
<dbReference type="FunFam" id="3.40.50.10860:FF:000026">
    <property type="entry name" value="Pentafunctional AROM polypeptide"/>
    <property type="match status" value="1"/>
</dbReference>
<evidence type="ECO:0000256" key="6">
    <source>
        <dbReference type="ARBA" id="ARBA00022490"/>
    </source>
</evidence>
<dbReference type="Pfam" id="PF01761">
    <property type="entry name" value="DHQ_synthase"/>
    <property type="match status" value="1"/>
</dbReference>
<gene>
    <name evidence="29" type="ORF">CI109_100267</name>
</gene>
<dbReference type="GO" id="GO:0009073">
    <property type="term" value="P:aromatic amino acid family biosynthetic process"/>
    <property type="evidence" value="ECO:0007669"/>
    <property type="project" value="UniProtKB-UniRule"/>
</dbReference>
<evidence type="ECO:0000256" key="16">
    <source>
        <dbReference type="ARBA" id="ARBA00023141"/>
    </source>
</evidence>
<dbReference type="NCBIfam" id="TIGR01809">
    <property type="entry name" value="Shik-DH-AROM"/>
    <property type="match status" value="1"/>
</dbReference>
<keyword evidence="11 21" id="KW-0418">Kinase</keyword>
<comment type="pathway">
    <text evidence="1 21 22">Metabolic intermediate biosynthesis; chorismate biosynthesis; chorismate from D-erythrose 4-phosphate and phosphoenolpyruvate: step 6/7.</text>
</comment>
<dbReference type="Pfam" id="PF24621">
    <property type="entry name" value="DHQS_C"/>
    <property type="match status" value="1"/>
</dbReference>
<comment type="caution">
    <text evidence="21">Lacks conserved residue(s) required for the propagation of feature annotation.</text>
</comment>
<dbReference type="PRINTS" id="PR01100">
    <property type="entry name" value="SHIKIMTKNASE"/>
</dbReference>
<dbReference type="InterPro" id="IPR013792">
    <property type="entry name" value="RNA3'P_cycl/enolpyr_Trfase_a/b"/>
</dbReference>
<dbReference type="SUPFAM" id="SSF53223">
    <property type="entry name" value="Aminoacid dehydrogenase-like, N-terminal domain"/>
    <property type="match status" value="1"/>
</dbReference>
<feature type="binding site" evidence="21">
    <location>
        <position position="133"/>
    </location>
    <ligand>
        <name>7-phospho-2-dehydro-3-deoxy-D-arabino-heptonate</name>
        <dbReference type="ChEBI" id="CHEBI:58394"/>
    </ligand>
</feature>
<evidence type="ECO:0000256" key="3">
    <source>
        <dbReference type="ARBA" id="ARBA00006477"/>
    </source>
</evidence>
<feature type="active site" description="Proton acceptor; for 3-dehydroquinate synthase activity" evidence="21">
    <location>
        <position position="269"/>
    </location>
</feature>
<dbReference type="Gene3D" id="3.65.10.10">
    <property type="entry name" value="Enolpyruvate transferase domain"/>
    <property type="match status" value="2"/>
</dbReference>
<dbReference type="PROSITE" id="PS00885">
    <property type="entry name" value="EPSP_SYNTHASE_2"/>
    <property type="match status" value="1"/>
</dbReference>
<sequence>MTSSSADVLKISILGSESIHVGFHLLPYIFETITTTLPSSTYVLITDTNLSALYLNDLKAAFEEASAKLSTGTKARFLVYEVAPGEGAKSRQVKEGIEDWMLDQKCTRDTVVLAFGGGVIGDLTGFVAATFMRGVKFVQIPTTLLAMVDSSVGGKTAIDTHHGKNLIGAFWQPNYIFVDLAFLTTLPPREVSNGMAEVVKTAAIWKDDDFALLESRSAEISLAASTRPSTSTTAGRFASDRSHAQSLLLQVVSGSIYVKAHIVTIDERETGLRNLVNFGHTIGHAIEAVLTPAMLHGECVSVGIILEAEVARQLGVLSQVAVGRLTRCLQAYGLPISLSDRRITSLPASSQLSVDRLLDIMRIDKKNSGPAKKIVLLSRIGKTYEEKASVVADPVIRKVLCEAATVIAGTPSKSPITMATPGSKSISNRALVLAALGKGTCRVRNLLHSDDTAVMMNALVELKGAVFSWEDGGDTIVVEGGGGTLSAPAKGKELYLGNAGTASRFLTTVCAMVSGAASVEKSTIITGNARMKQRPIGPLVDALVANGAQVKYVENVGCLPLQIDTDGFRGGHIKLAASVSSQYVSSILLCAPYAAEQVTLELTGGQVISQPYIDMTTAMMAEFGITVQRQKDAVGKLLDLYVIPKGQYINPENYSVESDASSATYPLAIAAITGTTCTISNIGSSSLQGDARFAKEVLEPMGCTVEQTATSTKVTGPPVGQLRALGNVDMEPMTDAFLTASVLAAVASLPALPERQVEGLPANASRIYGIANQRVKECNRIKAMRDQLAKFGVETDEFEDGIIVFGKPEASLHRGASVHCYDDHRVAMAFSVLACVIDKTIIEEKRCVEKTWPNFWDDLQNKIGIAVDGVELDTHNQASTSGKTTSPADQSQRDHPIFLIGMRGAGKTYIGRMAADILGGEFTDADDTFAEVTRSSVSDYVAAHGWEAFRKIETEILGRYIQEKKGSHVIALGGGVVETPVARQLLAAHVAKGGSVVHVTRELEEIDGYLASIGNTATRPNWNESFADVFKRREPWYAECSSHEFFNVLEAIGSQSAEEHHQAMRAECERFFKFITEQATNRPRLGSDNPTSFLSLTFPDLHPALPYISELTEGADAVELRVDLLSATGVAPTSPILPPASYVAKQLSSLRLATNLPIVFSVRSKDQGGMAPSDKPEAYEAMVRLGLRSACEYVDLEVAWPTNVLEGITKSKRESHIIASWHDWTGEMAWDGPEVKAKHALCAKYGDVTKIVGTAKTIFDNSKLSYFVSDVLAQPDAKPLLAINMGAAGQLSRVLNPILTPITHAALPSRAAPGQLTAREVNSARSLIGLLPKKQFYLFGSPIAHSVSPTLHNTGFTTLGLPHVYGLHESAQVDQGVLDVIRSSEFGGASVTIPLKLDIIPHLDSVSEDVRIIGAVNTIVPQPNGKLHGENTDWQAIYIAAKKNLTVNASTTDALIIGAGGTCRAAIHASYKLGVKTIYLFNRTRENAEKVKESFPAEYNIVIVDSLDTKLPSEINVVISTVPGDSLTTSSNTEEGGIYLNSEVILGAKNGVAIDLAYKPYETALIKSASGKEGWKNVPGVEILVLQGLEQFRLWTGKKAPEGKVRKAVMEKYFGA</sequence>
<organism evidence="29 30">
    <name type="scientific">Kwoniella shandongensis</name>
    <dbReference type="NCBI Taxonomy" id="1734106"/>
    <lineage>
        <taxon>Eukaryota</taxon>
        <taxon>Fungi</taxon>
        <taxon>Dikarya</taxon>
        <taxon>Basidiomycota</taxon>
        <taxon>Agaricomycotina</taxon>
        <taxon>Tremellomycetes</taxon>
        <taxon>Tremellales</taxon>
        <taxon>Cryptococcaceae</taxon>
        <taxon>Kwoniella</taxon>
    </lineage>
</organism>
<dbReference type="Gene3D" id="3.40.50.10860">
    <property type="entry name" value="Leucine Dehydrogenase, chain A, domain 1"/>
    <property type="match status" value="1"/>
</dbReference>
<dbReference type="PROSITE" id="PS01128">
    <property type="entry name" value="SHIKIMATE_KINASE"/>
    <property type="match status" value="1"/>
</dbReference>
<keyword evidence="17 21" id="KW-0456">Lyase</keyword>
<dbReference type="NCBIfam" id="TIGR01093">
    <property type="entry name" value="aroD"/>
    <property type="match status" value="1"/>
</dbReference>
<feature type="domain" description="3-dehydroquinate synthase N-terminal" evidence="25">
    <location>
        <begin position="81"/>
        <end position="192"/>
    </location>
</feature>
<keyword evidence="12 21" id="KW-0862">Zinc</keyword>
<comment type="catalytic activity">
    <reaction evidence="19">
        <text>3-phosphoshikimate + phosphoenolpyruvate = 5-O-(1-carboxyvinyl)-3-phosphoshikimate + phosphate</text>
        <dbReference type="Rhea" id="RHEA:21256"/>
        <dbReference type="ChEBI" id="CHEBI:43474"/>
        <dbReference type="ChEBI" id="CHEBI:57701"/>
        <dbReference type="ChEBI" id="CHEBI:58702"/>
        <dbReference type="ChEBI" id="CHEBI:145989"/>
        <dbReference type="EC" id="2.5.1.19"/>
    </reaction>
    <physiologicalReaction direction="left-to-right" evidence="19">
        <dbReference type="Rhea" id="RHEA:21257"/>
    </physiologicalReaction>
</comment>
<dbReference type="SUPFAM" id="SSF51569">
    <property type="entry name" value="Aldolase"/>
    <property type="match status" value="1"/>
</dbReference>
<dbReference type="InterPro" id="IPR001986">
    <property type="entry name" value="Enolpyruvate_Tfrase_dom"/>
</dbReference>
<dbReference type="NCBIfam" id="TIGR01356">
    <property type="entry name" value="aroA"/>
    <property type="match status" value="1"/>
</dbReference>
<evidence type="ECO:0000256" key="10">
    <source>
        <dbReference type="ARBA" id="ARBA00022741"/>
    </source>
</evidence>
<keyword evidence="16 21" id="KW-0057">Aromatic amino acid biosynthesis</keyword>